<feature type="chain" id="PRO_5002736085" evidence="1">
    <location>
        <begin position="22"/>
        <end position="159"/>
    </location>
</feature>
<sequence length="159" mass="16303">MADLRALVILAACAFSGACIAGYAQLAPPVGWSPTSVGGSAGTFNLGNAANGSSLVGNTVRTTASLNVGGRAISVPASMRFAQNAPKFLAGRVGSALAIGGGAALTGGLSVAAALLLPIAVEWWQQTEFEWDGNKWLQKKEGAERLLDRCLWLWAVSNS</sequence>
<accession>A9BV76</accession>
<dbReference type="AlphaFoldDB" id="A9BV76"/>
<dbReference type="EMBL" id="CP000884">
    <property type="protein sequence ID" value="ABX34740.1"/>
    <property type="molecule type" value="Genomic_DNA"/>
</dbReference>
<feature type="signal peptide" evidence="1">
    <location>
        <begin position="1"/>
        <end position="21"/>
    </location>
</feature>
<evidence type="ECO:0000313" key="3">
    <source>
        <dbReference type="Proteomes" id="UP000000784"/>
    </source>
</evidence>
<dbReference type="Proteomes" id="UP000000784">
    <property type="component" value="Chromosome"/>
</dbReference>
<dbReference type="KEGG" id="dac:Daci_2100"/>
<reference evidence="2 3" key="1">
    <citation type="journal article" date="2004" name="Appl. Environ. Microbiol.">
        <title>Mineralization of individual congeners of linear alkylbenzenesulfonate by defined pairs of heterotrophic bacteria.</title>
        <authorList>
            <person name="Schleheck D."/>
            <person name="Knepper T.P."/>
            <person name="Fischer K."/>
            <person name="Cook A.M."/>
        </authorList>
    </citation>
    <scope>NUCLEOTIDE SEQUENCE [LARGE SCALE GENOMIC DNA]</scope>
    <source>
        <strain evidence="3">DSM 14801 / SPH-1</strain>
    </source>
</reference>
<protein>
    <submittedName>
        <fullName evidence="2">Uncharacterized protein</fullName>
    </submittedName>
</protein>
<evidence type="ECO:0000313" key="2">
    <source>
        <dbReference type="EMBL" id="ABX34740.1"/>
    </source>
</evidence>
<reference evidence="3" key="2">
    <citation type="submission" date="2007-11" db="EMBL/GenBank/DDBJ databases">
        <title>Complete sequence of Delftia acidovorans DSM 14801 / SPH-1.</title>
        <authorList>
            <person name="Copeland A."/>
            <person name="Lucas S."/>
            <person name="Lapidus A."/>
            <person name="Barry K."/>
            <person name="Glavina del Rio T."/>
            <person name="Dalin E."/>
            <person name="Tice H."/>
            <person name="Pitluck S."/>
            <person name="Lowry S."/>
            <person name="Clum A."/>
            <person name="Schmutz J."/>
            <person name="Larimer F."/>
            <person name="Land M."/>
            <person name="Hauser L."/>
            <person name="Kyrpides N."/>
            <person name="Kim E."/>
            <person name="Schleheck D."/>
            <person name="Richardson P."/>
        </authorList>
    </citation>
    <scope>NUCLEOTIDE SEQUENCE [LARGE SCALE GENOMIC DNA]</scope>
    <source>
        <strain evidence="3">DSM 14801 / SPH-1</strain>
    </source>
</reference>
<evidence type="ECO:0000256" key="1">
    <source>
        <dbReference type="SAM" id="SignalP"/>
    </source>
</evidence>
<dbReference type="STRING" id="398578.Daci_2100"/>
<keyword evidence="1" id="KW-0732">Signal</keyword>
<gene>
    <name evidence="2" type="ordered locus">Daci_2100</name>
</gene>
<dbReference type="PROSITE" id="PS51257">
    <property type="entry name" value="PROKAR_LIPOPROTEIN"/>
    <property type="match status" value="1"/>
</dbReference>
<proteinExistence type="predicted"/>
<keyword evidence="3" id="KW-1185">Reference proteome</keyword>
<name>A9BV76_DELAS</name>
<dbReference type="HOGENOM" id="CLU_1657966_0_0_4"/>
<organism evidence="2 3">
    <name type="scientific">Delftia acidovorans (strain DSM 14801 / SPH-1)</name>
    <dbReference type="NCBI Taxonomy" id="398578"/>
    <lineage>
        <taxon>Bacteria</taxon>
        <taxon>Pseudomonadati</taxon>
        <taxon>Pseudomonadota</taxon>
        <taxon>Betaproteobacteria</taxon>
        <taxon>Burkholderiales</taxon>
        <taxon>Comamonadaceae</taxon>
        <taxon>Delftia</taxon>
    </lineage>
</organism>